<dbReference type="PANTHER" id="PTHR30346:SF9">
    <property type="entry name" value="LYSR FAMILY TRANSCRIPTIONAL REGULATOR"/>
    <property type="match status" value="1"/>
</dbReference>
<dbReference type="Gene3D" id="1.10.10.10">
    <property type="entry name" value="Winged helix-like DNA-binding domain superfamily/Winged helix DNA-binding domain"/>
    <property type="match status" value="1"/>
</dbReference>
<evidence type="ECO:0000256" key="4">
    <source>
        <dbReference type="ARBA" id="ARBA00023163"/>
    </source>
</evidence>
<dbReference type="Pfam" id="PF03466">
    <property type="entry name" value="LysR_substrate"/>
    <property type="match status" value="1"/>
</dbReference>
<dbReference type="Gene3D" id="3.40.190.290">
    <property type="match status" value="1"/>
</dbReference>
<evidence type="ECO:0000313" key="6">
    <source>
        <dbReference type="EMBL" id="SEG59683.1"/>
    </source>
</evidence>
<keyword evidence="3 6" id="KW-0238">DNA-binding</keyword>
<dbReference type="Pfam" id="PF00126">
    <property type="entry name" value="HTH_1"/>
    <property type="match status" value="1"/>
</dbReference>
<organism evidence="6 7">
    <name type="scientific">Marinobacterium lutimaris</name>
    <dbReference type="NCBI Taxonomy" id="568106"/>
    <lineage>
        <taxon>Bacteria</taxon>
        <taxon>Pseudomonadati</taxon>
        <taxon>Pseudomonadota</taxon>
        <taxon>Gammaproteobacteria</taxon>
        <taxon>Oceanospirillales</taxon>
        <taxon>Oceanospirillaceae</taxon>
        <taxon>Marinobacterium</taxon>
    </lineage>
</organism>
<dbReference type="GO" id="GO:0032993">
    <property type="term" value="C:protein-DNA complex"/>
    <property type="evidence" value="ECO:0007669"/>
    <property type="project" value="TreeGrafter"/>
</dbReference>
<dbReference type="PROSITE" id="PS50931">
    <property type="entry name" value="HTH_LYSR"/>
    <property type="match status" value="1"/>
</dbReference>
<evidence type="ECO:0000256" key="1">
    <source>
        <dbReference type="ARBA" id="ARBA00009437"/>
    </source>
</evidence>
<protein>
    <submittedName>
        <fullName evidence="6">DNA-binding transcriptional regulator, LysR family</fullName>
    </submittedName>
</protein>
<dbReference type="EMBL" id="FNVQ01000002">
    <property type="protein sequence ID" value="SEG59683.1"/>
    <property type="molecule type" value="Genomic_DNA"/>
</dbReference>
<proteinExistence type="inferred from homology"/>
<dbReference type="SUPFAM" id="SSF53850">
    <property type="entry name" value="Periplasmic binding protein-like II"/>
    <property type="match status" value="1"/>
</dbReference>
<dbReference type="PANTHER" id="PTHR30346">
    <property type="entry name" value="TRANSCRIPTIONAL DUAL REGULATOR HCAR-RELATED"/>
    <property type="match status" value="1"/>
</dbReference>
<comment type="similarity">
    <text evidence="1">Belongs to the LysR transcriptional regulatory family.</text>
</comment>
<dbReference type="InterPro" id="IPR036388">
    <property type="entry name" value="WH-like_DNA-bd_sf"/>
</dbReference>
<sequence length="309" mass="35070">MGNIMDWTRHIRLKHLPLLITLGDTGSLSETARLTYTTQPSLSRWLKELEEDVGGELFERHARGLRPTALGQMLIAHARRIQTEVERAQQNIEAVHEGAAESVAIGTSPASAPSFVPAAIARFLELHPRSKVQVQENTMNTLLAKLKLGELDVVVGRLDNYRPSLEFRSEQLYDERIRVVSRLSHPLAQRGKVSWDDLYEYDWIVWPDGTPIRTKLDAALTRAGRKPPNYRVESTSQVGNLWLLQYTDMISVASERVANHFNDRGLMEPLDIDIDSDEGSVGMCWREDVQDEPTLVDLLNSFRESTRFI</sequence>
<dbReference type="SUPFAM" id="SSF46785">
    <property type="entry name" value="Winged helix' DNA-binding domain"/>
    <property type="match status" value="1"/>
</dbReference>
<keyword evidence="4" id="KW-0804">Transcription</keyword>
<dbReference type="InterPro" id="IPR005119">
    <property type="entry name" value="LysR_subst-bd"/>
</dbReference>
<dbReference type="PRINTS" id="PR00039">
    <property type="entry name" value="HTHLYSR"/>
</dbReference>
<dbReference type="AlphaFoldDB" id="A0A1H6BFY6"/>
<reference evidence="6 7" key="1">
    <citation type="submission" date="2016-10" db="EMBL/GenBank/DDBJ databases">
        <authorList>
            <person name="de Groot N.N."/>
        </authorList>
    </citation>
    <scope>NUCLEOTIDE SEQUENCE [LARGE SCALE GENOMIC DNA]</scope>
    <source>
        <strain evidence="6 7">DSM 22012</strain>
    </source>
</reference>
<feature type="domain" description="HTH lysR-type" evidence="5">
    <location>
        <begin position="11"/>
        <end position="68"/>
    </location>
</feature>
<dbReference type="Proteomes" id="UP000236745">
    <property type="component" value="Unassembled WGS sequence"/>
</dbReference>
<dbReference type="InterPro" id="IPR036390">
    <property type="entry name" value="WH_DNA-bd_sf"/>
</dbReference>
<dbReference type="GO" id="GO:0003677">
    <property type="term" value="F:DNA binding"/>
    <property type="evidence" value="ECO:0007669"/>
    <property type="project" value="UniProtKB-KW"/>
</dbReference>
<dbReference type="InterPro" id="IPR000847">
    <property type="entry name" value="LysR_HTH_N"/>
</dbReference>
<evidence type="ECO:0000313" key="7">
    <source>
        <dbReference type="Proteomes" id="UP000236745"/>
    </source>
</evidence>
<keyword evidence="7" id="KW-1185">Reference proteome</keyword>
<gene>
    <name evidence="6" type="ORF">SAMN05444390_102635</name>
</gene>
<accession>A0A1H6BFY6</accession>
<dbReference type="GO" id="GO:0003700">
    <property type="term" value="F:DNA-binding transcription factor activity"/>
    <property type="evidence" value="ECO:0007669"/>
    <property type="project" value="InterPro"/>
</dbReference>
<keyword evidence="2" id="KW-0805">Transcription regulation</keyword>
<name>A0A1H6BFY6_9GAMM</name>
<evidence type="ECO:0000256" key="2">
    <source>
        <dbReference type="ARBA" id="ARBA00023015"/>
    </source>
</evidence>
<evidence type="ECO:0000259" key="5">
    <source>
        <dbReference type="PROSITE" id="PS50931"/>
    </source>
</evidence>
<evidence type="ECO:0000256" key="3">
    <source>
        <dbReference type="ARBA" id="ARBA00023125"/>
    </source>
</evidence>